<keyword evidence="2" id="KW-1185">Reference proteome</keyword>
<dbReference type="AlphaFoldDB" id="A0A0B0MRM6"/>
<name>A0A0B0MRM6_GOSAR</name>
<protein>
    <submittedName>
        <fullName evidence="1">Uncharacterized protein</fullName>
    </submittedName>
</protein>
<accession>A0A0B0MRM6</accession>
<dbReference type="EMBL" id="JRRC01243482">
    <property type="protein sequence ID" value="KHG02149.1"/>
    <property type="molecule type" value="Genomic_DNA"/>
</dbReference>
<sequence length="33" mass="3632">MSINSYFPFLKSTLSRTSFLTAGLPVQTKSPVI</sequence>
<dbReference type="Proteomes" id="UP000032142">
    <property type="component" value="Unassembled WGS sequence"/>
</dbReference>
<gene>
    <name evidence="1" type="ORF">F383_24378</name>
</gene>
<evidence type="ECO:0000313" key="2">
    <source>
        <dbReference type="Proteomes" id="UP000032142"/>
    </source>
</evidence>
<organism evidence="1 2">
    <name type="scientific">Gossypium arboreum</name>
    <name type="common">Tree cotton</name>
    <name type="synonym">Gossypium nanking</name>
    <dbReference type="NCBI Taxonomy" id="29729"/>
    <lineage>
        <taxon>Eukaryota</taxon>
        <taxon>Viridiplantae</taxon>
        <taxon>Streptophyta</taxon>
        <taxon>Embryophyta</taxon>
        <taxon>Tracheophyta</taxon>
        <taxon>Spermatophyta</taxon>
        <taxon>Magnoliopsida</taxon>
        <taxon>eudicotyledons</taxon>
        <taxon>Gunneridae</taxon>
        <taxon>Pentapetalae</taxon>
        <taxon>rosids</taxon>
        <taxon>malvids</taxon>
        <taxon>Malvales</taxon>
        <taxon>Malvaceae</taxon>
        <taxon>Malvoideae</taxon>
        <taxon>Gossypium</taxon>
    </lineage>
</organism>
<evidence type="ECO:0000313" key="1">
    <source>
        <dbReference type="EMBL" id="KHG02149.1"/>
    </source>
</evidence>
<comment type="caution">
    <text evidence="1">The sequence shown here is derived from an EMBL/GenBank/DDBJ whole genome shotgun (WGS) entry which is preliminary data.</text>
</comment>
<proteinExistence type="predicted"/>
<reference evidence="2" key="1">
    <citation type="submission" date="2014-09" db="EMBL/GenBank/DDBJ databases">
        <authorList>
            <person name="Mudge J."/>
            <person name="Ramaraj T."/>
            <person name="Lindquist I.E."/>
            <person name="Bharti A.K."/>
            <person name="Sundararajan A."/>
            <person name="Cameron C.T."/>
            <person name="Woodward J.E."/>
            <person name="May G.D."/>
            <person name="Brubaker C."/>
            <person name="Broadhvest J."/>
            <person name="Wilkins T.A."/>
        </authorList>
    </citation>
    <scope>NUCLEOTIDE SEQUENCE</scope>
    <source>
        <strain evidence="2">cv. AKA8401</strain>
    </source>
</reference>